<comment type="caution">
    <text evidence="1">The sequence shown here is derived from an EMBL/GenBank/DDBJ whole genome shotgun (WGS) entry which is preliminary data.</text>
</comment>
<organism evidence="1 2">
    <name type="scientific">Paenibacillus cookii</name>
    <dbReference type="NCBI Taxonomy" id="157839"/>
    <lineage>
        <taxon>Bacteria</taxon>
        <taxon>Bacillati</taxon>
        <taxon>Bacillota</taxon>
        <taxon>Bacilli</taxon>
        <taxon>Bacillales</taxon>
        <taxon>Paenibacillaceae</taxon>
        <taxon>Paenibacillus</taxon>
    </lineage>
</organism>
<keyword evidence="2" id="KW-1185">Reference proteome</keyword>
<evidence type="ECO:0000313" key="2">
    <source>
        <dbReference type="Proteomes" id="UP000680638"/>
    </source>
</evidence>
<protein>
    <recommendedName>
        <fullName evidence="3">Delta-aminolevulinic acid dehydratase</fullName>
    </recommendedName>
</protein>
<dbReference type="RefSeq" id="WP_212951235.1">
    <property type="nucleotide sequence ID" value="NZ_BORW01000021.1"/>
</dbReference>
<sequence length="187" mass="20581">MSKPVMNVALVCGPDSDMETQAIRAALECFQARVFTYWIGRPNDLISVLSGEDIYHGTDMIILSFHGDEGKLLMPELGEDVYEEGEPRGAFGPDEVMRYASLDGKIVLGNGCTLGDPALAEAFLDRGCDFYIGPDDYPDGNAALMFVLRFFYEMIQNGKSVAEAFGIAQSMDDETSMYRLFPRSGLS</sequence>
<dbReference type="EMBL" id="BORW01000021">
    <property type="protein sequence ID" value="GIO68720.1"/>
    <property type="molecule type" value="Genomic_DNA"/>
</dbReference>
<evidence type="ECO:0008006" key="3">
    <source>
        <dbReference type="Google" id="ProtNLM"/>
    </source>
</evidence>
<dbReference type="Proteomes" id="UP000680638">
    <property type="component" value="Unassembled WGS sequence"/>
</dbReference>
<reference evidence="1 2" key="1">
    <citation type="submission" date="2021-03" db="EMBL/GenBank/DDBJ databases">
        <title>Antimicrobial resistance genes in bacteria isolated from Japanese honey, and their potential for conferring macrolide and lincosamide resistance in the American foulbrood pathogen Paenibacillus larvae.</title>
        <authorList>
            <person name="Okamoto M."/>
            <person name="Kumagai M."/>
            <person name="Kanamori H."/>
            <person name="Takamatsu D."/>
        </authorList>
    </citation>
    <scope>NUCLEOTIDE SEQUENCE [LARGE SCALE GENOMIC DNA]</scope>
    <source>
        <strain evidence="1 2">J21TS3</strain>
    </source>
</reference>
<evidence type="ECO:0000313" key="1">
    <source>
        <dbReference type="EMBL" id="GIO68720.1"/>
    </source>
</evidence>
<gene>
    <name evidence="1" type="ORF">J21TS3_35410</name>
</gene>
<accession>A0ABQ4LZL6</accession>
<name>A0ABQ4LZL6_9BACL</name>
<proteinExistence type="predicted"/>